<proteinExistence type="predicted"/>
<accession>A0A2Z2NMK2</accession>
<organism evidence="3 4">
    <name type="scientific">Granulosicoccus antarcticus IMCC3135</name>
    <dbReference type="NCBI Taxonomy" id="1192854"/>
    <lineage>
        <taxon>Bacteria</taxon>
        <taxon>Pseudomonadati</taxon>
        <taxon>Pseudomonadota</taxon>
        <taxon>Gammaproteobacteria</taxon>
        <taxon>Chromatiales</taxon>
        <taxon>Granulosicoccaceae</taxon>
        <taxon>Granulosicoccus</taxon>
    </lineage>
</organism>
<dbReference type="InterPro" id="IPR006976">
    <property type="entry name" value="VanZ-like"/>
</dbReference>
<evidence type="ECO:0000259" key="2">
    <source>
        <dbReference type="Pfam" id="PF04892"/>
    </source>
</evidence>
<gene>
    <name evidence="3" type="ORF">IMCC3135_05340</name>
</gene>
<feature type="transmembrane region" description="Helical" evidence="1">
    <location>
        <begin position="21"/>
        <end position="42"/>
    </location>
</feature>
<keyword evidence="4" id="KW-1185">Reference proteome</keyword>
<dbReference type="EMBL" id="CP018632">
    <property type="protein sequence ID" value="ASJ71181.1"/>
    <property type="molecule type" value="Genomic_DNA"/>
</dbReference>
<feature type="transmembrane region" description="Helical" evidence="1">
    <location>
        <begin position="54"/>
        <end position="71"/>
    </location>
</feature>
<evidence type="ECO:0000313" key="3">
    <source>
        <dbReference type="EMBL" id="ASJ71181.1"/>
    </source>
</evidence>
<name>A0A2Z2NMK2_9GAMM</name>
<dbReference type="KEGG" id="gai:IMCC3135_05340"/>
<keyword evidence="1" id="KW-1133">Transmembrane helix</keyword>
<feature type="transmembrane region" description="Helical" evidence="1">
    <location>
        <begin position="116"/>
        <end position="133"/>
    </location>
</feature>
<feature type="domain" description="VanZ-like" evidence="2">
    <location>
        <begin position="51"/>
        <end position="124"/>
    </location>
</feature>
<feature type="transmembrane region" description="Helical" evidence="1">
    <location>
        <begin position="78"/>
        <end position="96"/>
    </location>
</feature>
<dbReference type="Proteomes" id="UP000250079">
    <property type="component" value="Chromosome"/>
</dbReference>
<reference evidence="3 4" key="1">
    <citation type="submission" date="2016-12" db="EMBL/GenBank/DDBJ databases">
        <authorList>
            <person name="Song W.-J."/>
            <person name="Kurnit D.M."/>
        </authorList>
    </citation>
    <scope>NUCLEOTIDE SEQUENCE [LARGE SCALE GENOMIC DNA]</scope>
    <source>
        <strain evidence="3 4">IMCC3135</strain>
    </source>
</reference>
<evidence type="ECO:0000313" key="4">
    <source>
        <dbReference type="Proteomes" id="UP000250079"/>
    </source>
</evidence>
<keyword evidence="1" id="KW-0472">Membrane</keyword>
<dbReference type="PANTHER" id="PTHR28008">
    <property type="entry name" value="DOMAIN PROTEIN, PUTATIVE (AFU_ORTHOLOGUE AFUA_3G10980)-RELATED"/>
    <property type="match status" value="1"/>
</dbReference>
<dbReference type="Pfam" id="PF04892">
    <property type="entry name" value="VanZ"/>
    <property type="match status" value="1"/>
</dbReference>
<sequence length="144" mass="16194">MRFDFTPKGLMTIRHLRFRRLWISVGVLMLLVVAVSSIIALPAPVKAVMLHDKVVHTLAYAGLMGWFSQIYRHDLTRLVLALGLVCMGVAIEFIQGMTPTRQFDVLDMVANTSGVLLSWALAYTWVGGTLAWLETQFCRTVLRT</sequence>
<dbReference type="RefSeq" id="WP_088916652.1">
    <property type="nucleotide sequence ID" value="NZ_CP018632.1"/>
</dbReference>
<dbReference type="PANTHER" id="PTHR28008:SF1">
    <property type="entry name" value="DOMAIN PROTEIN, PUTATIVE (AFU_ORTHOLOGUE AFUA_3G10980)-RELATED"/>
    <property type="match status" value="1"/>
</dbReference>
<evidence type="ECO:0000256" key="1">
    <source>
        <dbReference type="SAM" id="Phobius"/>
    </source>
</evidence>
<keyword evidence="1" id="KW-0812">Transmembrane</keyword>
<dbReference type="OrthoDB" id="5801890at2"/>
<dbReference type="AlphaFoldDB" id="A0A2Z2NMK2"/>
<dbReference type="NCBIfam" id="NF037970">
    <property type="entry name" value="vanZ_1"/>
    <property type="match status" value="1"/>
</dbReference>
<protein>
    <recommendedName>
        <fullName evidence="2">VanZ-like domain-containing protein</fullName>
    </recommendedName>
</protein>